<sequence>MSAIIPFQFEAHAVRVQVDDLGLPWFNASDICSVLEFGNPRQAIESHVDPDDVQKLDVIDNLGRTQRANHVNESGLYALILGSTKDAAKRFKRWVTGEVLPAIRKTGGYAVPGALAALPAPTHDRVSAILLIGEAVAKVPGVKPGIAAAATLTCIQENTGIATEVLRRALPSANEPICALNATQLGKLLNRSAKATNQMLAANGFQFRNERDEWELTEVGEAWAEAMPYSRNGHSGYQILWNPAVAEQLKEVA</sequence>
<protein>
    <submittedName>
        <fullName evidence="2">Prophage antirepressor</fullName>
    </submittedName>
</protein>
<comment type="caution">
    <text evidence="2">The sequence shown here is derived from an EMBL/GenBank/DDBJ whole genome shotgun (WGS) entry which is preliminary data.</text>
</comment>
<dbReference type="Pfam" id="PF02498">
    <property type="entry name" value="Bro-N"/>
    <property type="match status" value="1"/>
</dbReference>
<organism evidence="2 3">
    <name type="scientific">Cupriavidus gilardii J11</name>
    <dbReference type="NCBI Taxonomy" id="936133"/>
    <lineage>
        <taxon>Bacteria</taxon>
        <taxon>Pseudomonadati</taxon>
        <taxon>Pseudomonadota</taxon>
        <taxon>Betaproteobacteria</taxon>
        <taxon>Burkholderiales</taxon>
        <taxon>Burkholderiaceae</taxon>
        <taxon>Cupriavidus</taxon>
    </lineage>
</organism>
<feature type="domain" description="Bro-N" evidence="1">
    <location>
        <begin position="1"/>
        <end position="107"/>
    </location>
</feature>
<dbReference type="EMBL" id="VLJN01000027">
    <property type="protein sequence ID" value="TWG82962.1"/>
    <property type="molecule type" value="Genomic_DNA"/>
</dbReference>
<dbReference type="PANTHER" id="PTHR36180">
    <property type="entry name" value="DNA-BINDING PROTEIN-RELATED-RELATED"/>
    <property type="match status" value="1"/>
</dbReference>
<proteinExistence type="predicted"/>
<dbReference type="PROSITE" id="PS51750">
    <property type="entry name" value="BRO_N"/>
    <property type="match status" value="1"/>
</dbReference>
<evidence type="ECO:0000313" key="2">
    <source>
        <dbReference type="EMBL" id="TWG82962.1"/>
    </source>
</evidence>
<accession>A0A562BCP7</accession>
<dbReference type="PANTHER" id="PTHR36180:SF2">
    <property type="entry name" value="BRO FAMILY PROTEIN"/>
    <property type="match status" value="1"/>
</dbReference>
<reference evidence="2 3" key="1">
    <citation type="submission" date="2019-07" db="EMBL/GenBank/DDBJ databases">
        <title>Genome sequencing of lignin-degrading bacterial isolates.</title>
        <authorList>
            <person name="Gladden J."/>
        </authorList>
    </citation>
    <scope>NUCLEOTIDE SEQUENCE [LARGE SCALE GENOMIC DNA]</scope>
    <source>
        <strain evidence="2 3">J11</strain>
    </source>
</reference>
<dbReference type="InterPro" id="IPR003497">
    <property type="entry name" value="BRO_N_domain"/>
</dbReference>
<keyword evidence="3" id="KW-1185">Reference proteome</keyword>
<dbReference type="OrthoDB" id="1042522at2"/>
<dbReference type="Proteomes" id="UP000318141">
    <property type="component" value="Unassembled WGS sequence"/>
</dbReference>
<evidence type="ECO:0000259" key="1">
    <source>
        <dbReference type="PROSITE" id="PS51750"/>
    </source>
</evidence>
<dbReference type="AlphaFoldDB" id="A0A562BCP7"/>
<name>A0A562BCP7_9BURK</name>
<evidence type="ECO:0000313" key="3">
    <source>
        <dbReference type="Proteomes" id="UP000318141"/>
    </source>
</evidence>
<dbReference type="SMART" id="SM01040">
    <property type="entry name" value="Bro-N"/>
    <property type="match status" value="1"/>
</dbReference>
<gene>
    <name evidence="2" type="ORF">L602_003300000190</name>
</gene>